<dbReference type="InterPro" id="IPR036279">
    <property type="entry name" value="5-3_exonuclease_C_sf"/>
</dbReference>
<dbReference type="GO" id="GO:0017108">
    <property type="term" value="F:5'-flap endonuclease activity"/>
    <property type="evidence" value="ECO:0007669"/>
    <property type="project" value="InterPro"/>
</dbReference>
<dbReference type="InterPro" id="IPR008918">
    <property type="entry name" value="HhH2"/>
</dbReference>
<dbReference type="OrthoDB" id="9806424at2"/>
<dbReference type="Gene3D" id="3.40.50.1010">
    <property type="entry name" value="5'-nuclease"/>
    <property type="match status" value="1"/>
</dbReference>
<dbReference type="KEGG" id="srt:Srot_1767"/>
<evidence type="ECO:0000256" key="3">
    <source>
        <dbReference type="ARBA" id="ARBA00022839"/>
    </source>
</evidence>
<name>D6Z8E7_SEGRD</name>
<dbReference type="GO" id="GO:0008409">
    <property type="term" value="F:5'-3' exonuclease activity"/>
    <property type="evidence" value="ECO:0007669"/>
    <property type="project" value="InterPro"/>
</dbReference>
<evidence type="ECO:0000256" key="2">
    <source>
        <dbReference type="ARBA" id="ARBA00022801"/>
    </source>
</evidence>
<dbReference type="SUPFAM" id="SSF88723">
    <property type="entry name" value="PIN domain-like"/>
    <property type="match status" value="1"/>
</dbReference>
<dbReference type="InterPro" id="IPR002421">
    <property type="entry name" value="5-3_exonuclease"/>
</dbReference>
<keyword evidence="3 8" id="KW-0269">Exonuclease</keyword>
<proteinExistence type="predicted"/>
<dbReference type="GO" id="GO:0003677">
    <property type="term" value="F:DNA binding"/>
    <property type="evidence" value="ECO:0007669"/>
    <property type="project" value="UniProtKB-KW"/>
</dbReference>
<accession>D6Z8E7</accession>
<evidence type="ECO:0000256" key="4">
    <source>
        <dbReference type="ARBA" id="ARBA00023125"/>
    </source>
</evidence>
<dbReference type="Pfam" id="PF01367">
    <property type="entry name" value="5_3_exonuc"/>
    <property type="match status" value="1"/>
</dbReference>
<comment type="function">
    <text evidence="5">5'-3' exonuclease acting preferentially on double-stranded DNA.</text>
</comment>
<dbReference type="PANTHER" id="PTHR42646:SF2">
    <property type="entry name" value="5'-3' EXONUCLEASE FAMILY PROTEIN"/>
    <property type="match status" value="1"/>
</dbReference>
<evidence type="ECO:0000256" key="5">
    <source>
        <dbReference type="ARBA" id="ARBA00049957"/>
    </source>
</evidence>
<dbReference type="InterPro" id="IPR020046">
    <property type="entry name" value="5-3_exonucl_a-hlix_arch_N"/>
</dbReference>
<dbReference type="AlphaFoldDB" id="D6Z8E7"/>
<keyword evidence="2" id="KW-0378">Hydrolase</keyword>
<protein>
    <recommendedName>
        <fullName evidence="6">5'-3' exonuclease</fullName>
    </recommendedName>
</protein>
<dbReference type="Gene3D" id="1.10.150.20">
    <property type="entry name" value="5' to 3' exonuclease, C-terminal subdomain"/>
    <property type="match status" value="1"/>
</dbReference>
<dbReference type="GO" id="GO:0033567">
    <property type="term" value="P:DNA replication, Okazaki fragment processing"/>
    <property type="evidence" value="ECO:0007669"/>
    <property type="project" value="InterPro"/>
</dbReference>
<evidence type="ECO:0000313" key="8">
    <source>
        <dbReference type="EMBL" id="ADG98227.1"/>
    </source>
</evidence>
<dbReference type="CDD" id="cd09898">
    <property type="entry name" value="H3TH_53EXO"/>
    <property type="match status" value="1"/>
</dbReference>
<dbReference type="InterPro" id="IPR038969">
    <property type="entry name" value="FEN"/>
</dbReference>
<keyword evidence="1" id="KW-0540">Nuclease</keyword>
<dbReference type="InterPro" id="IPR020045">
    <property type="entry name" value="DNA_polI_H3TH"/>
</dbReference>
<dbReference type="PANTHER" id="PTHR42646">
    <property type="entry name" value="FLAP ENDONUCLEASE XNI"/>
    <property type="match status" value="1"/>
</dbReference>
<sequence length="309" mass="32608">MLVDAAGLWFRAFYALPESITAPDGSPVNAVRGFCDMLAALLERDRPKRLAVCLDLDWRPKFRVDLLPEYKAQRVAPGEDLAAPGAAASEPASLAPQVDMILALLGAAGVATVGAEGFEADDVIGTLAARERRDDVVVVTGDRDLLQVVADEPVPVRVRYIGRGVAKSELLGPAEVAERYGLPPERAGAAYAELAVLRGDPSDGLPGVAGVGEKTAAKLISAFGSLAGTLEAAKNGDVAPPKAQKALLAAEDYIRRAARVVFIRDDVPVQWDRDDAITPRTADLARCARLAEQFGTASSAQRLLTALYG</sequence>
<dbReference type="HOGENOM" id="CLU_004675_1_3_11"/>
<keyword evidence="4" id="KW-0238">DNA-binding</keyword>
<keyword evidence="9" id="KW-1185">Reference proteome</keyword>
<dbReference type="SMART" id="SM00279">
    <property type="entry name" value="HhH2"/>
    <property type="match status" value="1"/>
</dbReference>
<evidence type="ECO:0000256" key="1">
    <source>
        <dbReference type="ARBA" id="ARBA00022722"/>
    </source>
</evidence>
<feature type="domain" description="5'-3' exonuclease" evidence="7">
    <location>
        <begin position="1"/>
        <end position="279"/>
    </location>
</feature>
<dbReference type="Proteomes" id="UP000002247">
    <property type="component" value="Chromosome"/>
</dbReference>
<dbReference type="Pfam" id="PF02739">
    <property type="entry name" value="5_3_exonuc_N"/>
    <property type="match status" value="1"/>
</dbReference>
<dbReference type="RefSeq" id="WP_013138680.1">
    <property type="nucleotide sequence ID" value="NC_014168.1"/>
</dbReference>
<dbReference type="eggNOG" id="COG0258">
    <property type="taxonomic scope" value="Bacteria"/>
</dbReference>
<dbReference type="CDD" id="cd09859">
    <property type="entry name" value="PIN_53EXO"/>
    <property type="match status" value="1"/>
</dbReference>
<reference evidence="8 9" key="1">
    <citation type="journal article" date="2010" name="Stand. Genomic Sci.">
        <title>Complete genome sequence of Segniliparus rotundus type strain (CDC 1076).</title>
        <authorList>
            <person name="Sikorski J."/>
            <person name="Lapidus A."/>
            <person name="Copeland A."/>
            <person name="Misra M."/>
            <person name="Glavina Del Rio T."/>
            <person name="Nolan M."/>
            <person name="Lucas S."/>
            <person name="Chen F."/>
            <person name="Tice H."/>
            <person name="Cheng J.F."/>
            <person name="Jando M."/>
            <person name="Schneider S."/>
            <person name="Bruce D."/>
            <person name="Goodwin L."/>
            <person name="Pitluck S."/>
            <person name="Liolios K."/>
            <person name="Mikhailova N."/>
            <person name="Pati A."/>
            <person name="Ivanova N."/>
            <person name="Mavromatis K."/>
            <person name="Chen A."/>
            <person name="Palaniappan K."/>
            <person name="Chertkov O."/>
            <person name="Land M."/>
            <person name="Hauser L."/>
            <person name="Chang Y.J."/>
            <person name="Jeffries C.D."/>
            <person name="Brettin T."/>
            <person name="Detter J.C."/>
            <person name="Han C."/>
            <person name="Rohde M."/>
            <person name="Goker M."/>
            <person name="Bristow J."/>
            <person name="Eisen J.A."/>
            <person name="Markowitz V."/>
            <person name="Hugenholtz P."/>
            <person name="Kyrpides N.C."/>
            <person name="Klenk H.P."/>
        </authorList>
    </citation>
    <scope>NUCLEOTIDE SEQUENCE [LARGE SCALE GENOMIC DNA]</scope>
    <source>
        <strain evidence="9">ATCC BAA-972 / CDC 1076 / CIP 108378 / DSM 44985 / JCM 13578</strain>
    </source>
</reference>
<dbReference type="EMBL" id="CP001958">
    <property type="protein sequence ID" value="ADG98227.1"/>
    <property type="molecule type" value="Genomic_DNA"/>
</dbReference>
<evidence type="ECO:0000313" key="9">
    <source>
        <dbReference type="Proteomes" id="UP000002247"/>
    </source>
</evidence>
<dbReference type="InterPro" id="IPR029060">
    <property type="entry name" value="PIN-like_dom_sf"/>
</dbReference>
<gene>
    <name evidence="8" type="ordered locus">Srot_1767</name>
</gene>
<evidence type="ECO:0000259" key="7">
    <source>
        <dbReference type="SMART" id="SM00475"/>
    </source>
</evidence>
<dbReference type="STRING" id="640132.Srot_1767"/>
<organism evidence="8 9">
    <name type="scientific">Segniliparus rotundus (strain ATCC BAA-972 / CDC 1076 / CIP 108378 / DSM 44985 / JCM 13578)</name>
    <dbReference type="NCBI Taxonomy" id="640132"/>
    <lineage>
        <taxon>Bacteria</taxon>
        <taxon>Bacillati</taxon>
        <taxon>Actinomycetota</taxon>
        <taxon>Actinomycetes</taxon>
        <taxon>Mycobacteriales</taxon>
        <taxon>Segniliparaceae</taxon>
        <taxon>Segniliparus</taxon>
    </lineage>
</organism>
<dbReference type="SUPFAM" id="SSF47807">
    <property type="entry name" value="5' to 3' exonuclease, C-terminal subdomain"/>
    <property type="match status" value="1"/>
</dbReference>
<evidence type="ECO:0000256" key="6">
    <source>
        <dbReference type="ARBA" id="ARBA00050026"/>
    </source>
</evidence>
<dbReference type="SMART" id="SM00475">
    <property type="entry name" value="53EXOc"/>
    <property type="match status" value="1"/>
</dbReference>